<feature type="compositionally biased region" description="Basic and acidic residues" evidence="3">
    <location>
        <begin position="280"/>
        <end position="309"/>
    </location>
</feature>
<dbReference type="Pfam" id="PF09745">
    <property type="entry name" value="NSRP1_N"/>
    <property type="match status" value="1"/>
</dbReference>
<proteinExistence type="inferred from homology"/>
<keyword evidence="2" id="KW-0175">Coiled coil</keyword>
<gene>
    <name evidence="5" type="ORF">NOR_08462</name>
</gene>
<feature type="compositionally biased region" description="Basic and acidic residues" evidence="3">
    <location>
        <begin position="358"/>
        <end position="377"/>
    </location>
</feature>
<dbReference type="InterPro" id="IPR018612">
    <property type="entry name" value="NSRP1_N"/>
</dbReference>
<reference evidence="5 6" key="1">
    <citation type="journal article" date="2016" name="Genome Biol. Evol.">
        <title>Divergent and convergent evolution of fungal pathogenicity.</title>
        <authorList>
            <person name="Shang Y."/>
            <person name="Xiao G."/>
            <person name="Zheng P."/>
            <person name="Cen K."/>
            <person name="Zhan S."/>
            <person name="Wang C."/>
        </authorList>
    </citation>
    <scope>NUCLEOTIDE SEQUENCE [LARGE SCALE GENOMIC DNA]</scope>
    <source>
        <strain evidence="5 6">RCEF 4871</strain>
    </source>
</reference>
<evidence type="ECO:0000313" key="5">
    <source>
        <dbReference type="EMBL" id="OAA34452.1"/>
    </source>
</evidence>
<organism evidence="5 6">
    <name type="scientific">Metarhizium rileyi (strain RCEF 4871)</name>
    <name type="common">Nomuraea rileyi</name>
    <dbReference type="NCBI Taxonomy" id="1649241"/>
    <lineage>
        <taxon>Eukaryota</taxon>
        <taxon>Fungi</taxon>
        <taxon>Dikarya</taxon>
        <taxon>Ascomycota</taxon>
        <taxon>Pezizomycotina</taxon>
        <taxon>Sordariomycetes</taxon>
        <taxon>Hypocreomycetidae</taxon>
        <taxon>Hypocreales</taxon>
        <taxon>Clavicipitaceae</taxon>
        <taxon>Metarhizium</taxon>
    </lineage>
</organism>
<dbReference type="Proteomes" id="UP000243498">
    <property type="component" value="Unassembled WGS sequence"/>
</dbReference>
<evidence type="ECO:0000259" key="4">
    <source>
        <dbReference type="Pfam" id="PF09745"/>
    </source>
</evidence>
<accession>A0A166W8C9</accession>
<dbReference type="EMBL" id="AZHC01000053">
    <property type="protein sequence ID" value="OAA34452.1"/>
    <property type="molecule type" value="Genomic_DNA"/>
</dbReference>
<feature type="compositionally biased region" description="Basic and acidic residues" evidence="3">
    <location>
        <begin position="388"/>
        <end position="456"/>
    </location>
</feature>
<comment type="similarity">
    <text evidence="1">Belongs to the NSRP1 family.</text>
</comment>
<feature type="compositionally biased region" description="Polar residues" evidence="3">
    <location>
        <begin position="128"/>
        <end position="137"/>
    </location>
</feature>
<evidence type="ECO:0000256" key="2">
    <source>
        <dbReference type="ARBA" id="ARBA00023054"/>
    </source>
</evidence>
<dbReference type="PANTHER" id="PTHR47845">
    <property type="entry name" value="NUCLEAR SPECKLE SPLICING REGULATORY PROTEIN 1 HOMOLOG"/>
    <property type="match status" value="1"/>
</dbReference>
<evidence type="ECO:0000256" key="3">
    <source>
        <dbReference type="SAM" id="MobiDB-lite"/>
    </source>
</evidence>
<protein>
    <submittedName>
        <fullName evidence="5">Coiled-coil domain-containing protein 55</fullName>
    </submittedName>
</protein>
<feature type="region of interest" description="Disordered" evidence="3">
    <location>
        <begin position="39"/>
        <end position="146"/>
    </location>
</feature>
<dbReference type="GO" id="GO:0000381">
    <property type="term" value="P:regulation of alternative mRNA splicing, via spliceosome"/>
    <property type="evidence" value="ECO:0007669"/>
    <property type="project" value="InterPro"/>
</dbReference>
<feature type="compositionally biased region" description="Basic and acidic residues" evidence="3">
    <location>
        <begin position="226"/>
        <end position="270"/>
    </location>
</feature>
<dbReference type="AlphaFoldDB" id="A0A166W8C9"/>
<dbReference type="OrthoDB" id="446635at2759"/>
<dbReference type="OMA" id="MSKPLAF"/>
<dbReference type="InterPro" id="IPR053246">
    <property type="entry name" value="NS_splicing_regulatory_protein"/>
</dbReference>
<evidence type="ECO:0000256" key="1">
    <source>
        <dbReference type="ARBA" id="ARBA00010126"/>
    </source>
</evidence>
<name>A0A166W8C9_METRR</name>
<dbReference type="STRING" id="1081105.A0A166W8C9"/>
<dbReference type="PANTHER" id="PTHR47845:SF1">
    <property type="entry name" value="NUCLEAR SPECKLE SPLICING REGULATORY PROTEIN 1 HOMOLOG"/>
    <property type="match status" value="1"/>
</dbReference>
<feature type="compositionally biased region" description="Basic and acidic residues" evidence="3">
    <location>
        <begin position="316"/>
        <end position="329"/>
    </location>
</feature>
<feature type="region of interest" description="Disordered" evidence="3">
    <location>
        <begin position="226"/>
        <end position="456"/>
    </location>
</feature>
<keyword evidence="6" id="KW-1185">Reference proteome</keyword>
<comment type="caution">
    <text evidence="5">The sequence shown here is derived from an EMBL/GenBank/DDBJ whole genome shotgun (WGS) entry which is preliminary data.</text>
</comment>
<feature type="domain" description="Nuclear speckle splicing regulatory protein 1 N-terminal" evidence="4">
    <location>
        <begin position="159"/>
        <end position="270"/>
    </location>
</feature>
<evidence type="ECO:0000313" key="6">
    <source>
        <dbReference type="Proteomes" id="UP000243498"/>
    </source>
</evidence>
<sequence>MGGASTGEVPNSPKLSHDIHAAQHVGTIAFELYFTERADPLGHSTPSSDKRPTPNMSKPLAFGLNLSRKPCAAKQKPISFGKKSAFGGDEDSDTEEHSNGAKFVEISGDLDDIATTAPSIDARRVSKQRQGTRTQPPKLNFESKPNAVFGDLSSTLASRRNAEAATELDSTVYEYDSVYDSLKPKKGDVKEDVERKPKYMKSLLQAAEVRKRDALIAEEKKIAREREAEGDEYADKEKFVTEAYKKQQEENRRIEEEEKRREEEEAKKNEGGGMSAFYRKLLDKDEARHTEIVKAVEENAKDGPTKEQDSGEEPDQEKAEADLARKMNEKGASVAVNEDGQVVDKRQLLRGGLNVGAKKKEGAQREAERPKEPERRSMNGAQFGRKQAMRERQTRMMEEQLEQSLKRSREAEEAQREQVERAAKSQKTEGEISSAKERYLARKRAAEEAKQQAGEK</sequence>